<accession>A0A5D3FCU9</accession>
<reference evidence="1 2" key="1">
    <citation type="submission" date="2019-08" db="EMBL/GenBank/DDBJ databases">
        <title>Actinomadura sp. nov. CYP1-5 isolated from mountain soil.</title>
        <authorList>
            <person name="Songsumanus A."/>
            <person name="Kuncharoen N."/>
            <person name="Kudo T."/>
            <person name="Yuki M."/>
            <person name="Igarashi Y."/>
            <person name="Tanasupawat S."/>
        </authorList>
    </citation>
    <scope>NUCLEOTIDE SEQUENCE [LARGE SCALE GENOMIC DNA]</scope>
    <source>
        <strain evidence="1 2">CYP1-5</strain>
    </source>
</reference>
<keyword evidence="2" id="KW-1185">Reference proteome</keyword>
<evidence type="ECO:0000313" key="2">
    <source>
        <dbReference type="Proteomes" id="UP000323505"/>
    </source>
</evidence>
<gene>
    <name evidence="1" type="ORF">FXF68_31235</name>
</gene>
<dbReference type="AlphaFoldDB" id="A0A5D3FCU9"/>
<sequence>MATIERSADLVAVGANGGGWVGPAGTAQPTDLMTAPTSPWDPMGAISDDGLKLGFDEDSQEFTPWGLTTPFRTVITKSVRTFQLTLWETLRPAVVSIMYRVPVADLVADSNGVYSFSESSSPAPDRRAYLFDVYDGNTLQRFYIPQGEVTDRDDVTFKQDEMSGYGVTISTYPDDAGITMYRLFKPAVAIGGGGS</sequence>
<proteinExistence type="predicted"/>
<name>A0A5D3FCU9_9ACTN</name>
<dbReference type="InterPro" id="IPR058154">
    <property type="entry name" value="Bxb1_TTP-like"/>
</dbReference>
<comment type="caution">
    <text evidence="1">The sequence shown here is derived from an EMBL/GenBank/DDBJ whole genome shotgun (WGS) entry which is preliminary data.</text>
</comment>
<organism evidence="1 2">
    <name type="scientific">Actinomadura decatromicini</name>
    <dbReference type="NCBI Taxonomy" id="2604572"/>
    <lineage>
        <taxon>Bacteria</taxon>
        <taxon>Bacillati</taxon>
        <taxon>Actinomycetota</taxon>
        <taxon>Actinomycetes</taxon>
        <taxon>Streptosporangiales</taxon>
        <taxon>Thermomonosporaceae</taxon>
        <taxon>Actinomadura</taxon>
    </lineage>
</organism>
<dbReference type="Proteomes" id="UP000323505">
    <property type="component" value="Unassembled WGS sequence"/>
</dbReference>
<dbReference type="RefSeq" id="WP_148765540.1">
    <property type="nucleotide sequence ID" value="NZ_VSRQ01000007.1"/>
</dbReference>
<dbReference type="Pfam" id="PF25681">
    <property type="entry name" value="Phage_TTP_17"/>
    <property type="match status" value="1"/>
</dbReference>
<evidence type="ECO:0000313" key="1">
    <source>
        <dbReference type="EMBL" id="TYK45155.1"/>
    </source>
</evidence>
<protein>
    <submittedName>
        <fullName evidence="1">Phage tail protein</fullName>
    </submittedName>
</protein>
<dbReference type="EMBL" id="VSRQ01000007">
    <property type="protein sequence ID" value="TYK45155.1"/>
    <property type="molecule type" value="Genomic_DNA"/>
</dbReference>